<keyword evidence="1" id="KW-1133">Transmembrane helix</keyword>
<keyword evidence="4" id="KW-1185">Reference proteome</keyword>
<dbReference type="AlphaFoldDB" id="A0A1P8WLF9"/>
<reference evidence="3 4" key="1">
    <citation type="journal article" date="2016" name="Front. Microbiol.">
        <title>Fuerstia marisgermanicae gen. nov., sp. nov., an Unusual Member of the Phylum Planctomycetes from the German Wadden Sea.</title>
        <authorList>
            <person name="Kohn T."/>
            <person name="Heuer A."/>
            <person name="Jogler M."/>
            <person name="Vollmers J."/>
            <person name="Boedeker C."/>
            <person name="Bunk B."/>
            <person name="Rast P."/>
            <person name="Borchert D."/>
            <person name="Glockner I."/>
            <person name="Freese H.M."/>
            <person name="Klenk H.P."/>
            <person name="Overmann J."/>
            <person name="Kaster A.K."/>
            <person name="Rohde M."/>
            <person name="Wiegand S."/>
            <person name="Jogler C."/>
        </authorList>
    </citation>
    <scope>NUCLEOTIDE SEQUENCE [LARGE SCALE GENOMIC DNA]</scope>
    <source>
        <strain evidence="3 4">NH11</strain>
    </source>
</reference>
<protein>
    <recommendedName>
        <fullName evidence="2">DUF58 domain-containing protein</fullName>
    </recommendedName>
</protein>
<evidence type="ECO:0000256" key="1">
    <source>
        <dbReference type="SAM" id="Phobius"/>
    </source>
</evidence>
<dbReference type="Pfam" id="PF01882">
    <property type="entry name" value="DUF58"/>
    <property type="match status" value="1"/>
</dbReference>
<feature type="transmembrane region" description="Helical" evidence="1">
    <location>
        <begin position="24"/>
        <end position="41"/>
    </location>
</feature>
<dbReference type="InterPro" id="IPR002881">
    <property type="entry name" value="DUF58"/>
</dbReference>
<feature type="domain" description="DUF58" evidence="2">
    <location>
        <begin position="220"/>
        <end position="322"/>
    </location>
</feature>
<feature type="transmembrane region" description="Helical" evidence="1">
    <location>
        <begin position="48"/>
        <end position="67"/>
    </location>
</feature>
<gene>
    <name evidence="3" type="ORF">Fuma_04538</name>
</gene>
<evidence type="ECO:0000313" key="3">
    <source>
        <dbReference type="EMBL" id="APZ94888.1"/>
    </source>
</evidence>
<keyword evidence="1" id="KW-0472">Membrane</keyword>
<sequence length="406" mass="44163">MAAALSRDFCPSANRWVYWLKNPFWILVLATGGSALCGALLNPMIFALTAMLVAVTLVGVGLPWLAIRGISCDVMFDVKRVRFGEPALVRLRIRNRSWLPVLGLSCIDGFTRVSKATAATDSDDGLAFGRIRGRATVEYTWPFVATVRGQYPVNDSVMVETSFPFGLYRAQKSAAVVGRLIVWPETVQLDGLPDSVECESVDDHFSDRRAGEFGDMLGTRLFRQGDSLRRVHWAQTARQQSLIVTERQAPVTTVARVVLDLSSASHPLDRRYQSLEQCVRVAASVCYSLHQQHCRVELKIGDQLIVGGQQSGALDRIMDALATANIPEASSATGTPDGPDGLSASVREAGGFCVTITTPPGIHAMKGPHIVITSDDGAEPAVPTAWLTLSTAAELSELKRLWKERV</sequence>
<evidence type="ECO:0000313" key="4">
    <source>
        <dbReference type="Proteomes" id="UP000187735"/>
    </source>
</evidence>
<dbReference type="PANTHER" id="PTHR34351">
    <property type="entry name" value="SLR1927 PROTEIN-RELATED"/>
    <property type="match status" value="1"/>
</dbReference>
<dbReference type="PANTHER" id="PTHR34351:SF1">
    <property type="entry name" value="SLR1927 PROTEIN"/>
    <property type="match status" value="1"/>
</dbReference>
<name>A0A1P8WLF9_9PLAN</name>
<dbReference type="KEGG" id="fmr:Fuma_04538"/>
<dbReference type="Proteomes" id="UP000187735">
    <property type="component" value="Chromosome"/>
</dbReference>
<organism evidence="3 4">
    <name type="scientific">Fuerstiella marisgermanici</name>
    <dbReference type="NCBI Taxonomy" id="1891926"/>
    <lineage>
        <taxon>Bacteria</taxon>
        <taxon>Pseudomonadati</taxon>
        <taxon>Planctomycetota</taxon>
        <taxon>Planctomycetia</taxon>
        <taxon>Planctomycetales</taxon>
        <taxon>Planctomycetaceae</taxon>
        <taxon>Fuerstiella</taxon>
    </lineage>
</organism>
<dbReference type="STRING" id="1891926.Fuma_04538"/>
<proteinExistence type="predicted"/>
<keyword evidence="1" id="KW-0812">Transmembrane</keyword>
<accession>A0A1P8WLF9</accession>
<dbReference type="EMBL" id="CP017641">
    <property type="protein sequence ID" value="APZ94888.1"/>
    <property type="molecule type" value="Genomic_DNA"/>
</dbReference>
<evidence type="ECO:0000259" key="2">
    <source>
        <dbReference type="Pfam" id="PF01882"/>
    </source>
</evidence>